<gene>
    <name evidence="1" type="ORF">rCG_52296</name>
</gene>
<organism evidence="1 2">
    <name type="scientific">Rattus norvegicus</name>
    <name type="common">Rat</name>
    <dbReference type="NCBI Taxonomy" id="10116"/>
    <lineage>
        <taxon>Eukaryota</taxon>
        <taxon>Metazoa</taxon>
        <taxon>Chordata</taxon>
        <taxon>Craniata</taxon>
        <taxon>Vertebrata</taxon>
        <taxon>Euteleostomi</taxon>
        <taxon>Mammalia</taxon>
        <taxon>Eutheria</taxon>
        <taxon>Euarchontoglires</taxon>
        <taxon>Glires</taxon>
        <taxon>Rodentia</taxon>
        <taxon>Myomorpha</taxon>
        <taxon>Muroidea</taxon>
        <taxon>Muridae</taxon>
        <taxon>Murinae</taxon>
        <taxon>Rattus</taxon>
    </lineage>
</organism>
<name>A6K0T2_RAT</name>
<dbReference type="Proteomes" id="UP000234681">
    <property type="component" value="Chromosome 4"/>
</dbReference>
<evidence type="ECO:0000313" key="2">
    <source>
        <dbReference type="Proteomes" id="UP000234681"/>
    </source>
</evidence>
<accession>A6K0T2</accession>
<protein>
    <submittedName>
        <fullName evidence="1">RCG52296</fullName>
    </submittedName>
</protein>
<proteinExistence type="predicted"/>
<reference evidence="1 2" key="1">
    <citation type="submission" date="2005-09" db="EMBL/GenBank/DDBJ databases">
        <authorList>
            <person name="Mural R.J."/>
            <person name="Li P.W."/>
            <person name="Adams M.D."/>
            <person name="Amanatides P.G."/>
            <person name="Baden-Tillson H."/>
            <person name="Barnstead M."/>
            <person name="Chin S.H."/>
            <person name="Dew I."/>
            <person name="Evans C.A."/>
            <person name="Ferriera S."/>
            <person name="Flanigan M."/>
            <person name="Fosler C."/>
            <person name="Glodek A."/>
            <person name="Gu Z."/>
            <person name="Holt R.A."/>
            <person name="Jennings D."/>
            <person name="Kraft C.L."/>
            <person name="Lu F."/>
            <person name="Nguyen T."/>
            <person name="Nusskern D.R."/>
            <person name="Pfannkoch C.M."/>
            <person name="Sitter C."/>
            <person name="Sutton G.G."/>
            <person name="Venter J.C."/>
            <person name="Wang Z."/>
            <person name="Woodage T."/>
            <person name="Zheng X.H."/>
            <person name="Zhong F."/>
        </authorList>
    </citation>
    <scope>NUCLEOTIDE SEQUENCE [LARGE SCALE GENOMIC DNA]</scope>
    <source>
        <strain>BN</strain>
        <strain evidence="2">Sprague-Dawley</strain>
    </source>
</reference>
<dbReference type="EMBL" id="CH474011">
    <property type="protein sequence ID" value="EDL88136.1"/>
    <property type="molecule type" value="Genomic_DNA"/>
</dbReference>
<evidence type="ECO:0000313" key="1">
    <source>
        <dbReference type="EMBL" id="EDL88136.1"/>
    </source>
</evidence>
<sequence>MSLSISELCSLSTVWVTLYVLNCMLGNEIICTSVGCRNHL</sequence>
<dbReference type="AlphaFoldDB" id="A6K0T2"/>